<evidence type="ECO:0000256" key="1">
    <source>
        <dbReference type="ARBA" id="ARBA00038158"/>
    </source>
</evidence>
<dbReference type="CDD" id="cd02440">
    <property type="entry name" value="AdoMet_MTases"/>
    <property type="match status" value="1"/>
</dbReference>
<proteinExistence type="inferred from homology"/>
<dbReference type="PANTHER" id="PTHR43591:SF10">
    <property type="entry name" value="ABC TRANSMEMBRANE TYPE-1 DOMAIN-CONTAINING PROTEIN-RELATED"/>
    <property type="match status" value="1"/>
</dbReference>
<evidence type="ECO:0000256" key="2">
    <source>
        <dbReference type="SAM" id="MobiDB-lite"/>
    </source>
</evidence>
<evidence type="ECO:0000313" key="4">
    <source>
        <dbReference type="Proteomes" id="UP001498476"/>
    </source>
</evidence>
<feature type="region of interest" description="Disordered" evidence="2">
    <location>
        <begin position="1"/>
        <end position="22"/>
    </location>
</feature>
<feature type="compositionally biased region" description="Acidic residues" evidence="2">
    <location>
        <begin position="7"/>
        <end position="22"/>
    </location>
</feature>
<dbReference type="InterPro" id="IPR029063">
    <property type="entry name" value="SAM-dependent_MTases_sf"/>
</dbReference>
<dbReference type="Pfam" id="PF13489">
    <property type="entry name" value="Methyltransf_23"/>
    <property type="match status" value="1"/>
</dbReference>
<dbReference type="Proteomes" id="UP001498476">
    <property type="component" value="Unassembled WGS sequence"/>
</dbReference>
<dbReference type="SUPFAM" id="SSF53335">
    <property type="entry name" value="S-adenosyl-L-methionine-dependent methyltransferases"/>
    <property type="match status" value="1"/>
</dbReference>
<dbReference type="Gene3D" id="3.40.50.150">
    <property type="entry name" value="Vaccinia Virus protein VP39"/>
    <property type="match status" value="1"/>
</dbReference>
<accession>A0ABR1GVH2</accession>
<evidence type="ECO:0000313" key="3">
    <source>
        <dbReference type="EMBL" id="KAK7409516.1"/>
    </source>
</evidence>
<protein>
    <recommendedName>
        <fullName evidence="5">S-adenosyl-L-methionine-dependent methyltransferase</fullName>
    </recommendedName>
</protein>
<comment type="similarity">
    <text evidence="1">Belongs to the methyltransferase superfamily. LaeA methyltransferase family.</text>
</comment>
<dbReference type="EMBL" id="JAZAVJ010000148">
    <property type="protein sequence ID" value="KAK7409516.1"/>
    <property type="molecule type" value="Genomic_DNA"/>
</dbReference>
<keyword evidence="4" id="KW-1185">Reference proteome</keyword>
<organism evidence="3 4">
    <name type="scientific">Neonectria punicea</name>
    <dbReference type="NCBI Taxonomy" id="979145"/>
    <lineage>
        <taxon>Eukaryota</taxon>
        <taxon>Fungi</taxon>
        <taxon>Dikarya</taxon>
        <taxon>Ascomycota</taxon>
        <taxon>Pezizomycotina</taxon>
        <taxon>Sordariomycetes</taxon>
        <taxon>Hypocreomycetidae</taxon>
        <taxon>Hypocreales</taxon>
        <taxon>Nectriaceae</taxon>
        <taxon>Neonectria</taxon>
    </lineage>
</organism>
<name>A0ABR1GVH2_9HYPO</name>
<gene>
    <name evidence="3" type="ORF">QQX98_008300</name>
</gene>
<sequence length="314" mass="35841">MSAPEDTREEIEVDPDVVGNEDADSAIDAQRAPNDEQHVKGFDVGHHWITMMLDDKLYLAPIGDNPQQVLDIGTGSGIWAIDMADQFPSAHIIGTDISPTQPVWVPPNVSFQIDDAQLDWTFEAESFDFIHIRSLHGAINDWPKLYRQLYRFLKPGGWFQHMEPGLALRCDNPDINKDKNHVFKQWSQLFYDAGERLSRTFDITDKKMEEWARQAGFTDVVPKTFKLPYGGWPKDKKLKELGRYVNYYMDMSLGGFATYPMSELLGWSFEEITVLVAQMRAAIHNQKSLPNGDMYVTYGRKPDEASKTTQGETE</sequence>
<reference evidence="3 4" key="1">
    <citation type="journal article" date="2025" name="Microbiol. Resour. Announc.">
        <title>Draft genome sequences for Neonectria magnoliae and Neonectria punicea, canker pathogens of Liriodendron tulipifera and Acer saccharum in West Virginia.</title>
        <authorList>
            <person name="Petronek H.M."/>
            <person name="Kasson M.T."/>
            <person name="Metheny A.M."/>
            <person name="Stauder C.M."/>
            <person name="Lovett B."/>
            <person name="Lynch S.C."/>
            <person name="Garnas J.R."/>
            <person name="Kasson L.R."/>
            <person name="Stajich J.E."/>
        </authorList>
    </citation>
    <scope>NUCLEOTIDE SEQUENCE [LARGE SCALE GENOMIC DNA]</scope>
    <source>
        <strain evidence="3 4">NRRL 64653</strain>
    </source>
</reference>
<evidence type="ECO:0008006" key="5">
    <source>
        <dbReference type="Google" id="ProtNLM"/>
    </source>
</evidence>
<comment type="caution">
    <text evidence="3">The sequence shown here is derived from an EMBL/GenBank/DDBJ whole genome shotgun (WGS) entry which is preliminary data.</text>
</comment>
<dbReference type="PANTHER" id="PTHR43591">
    <property type="entry name" value="METHYLTRANSFERASE"/>
    <property type="match status" value="1"/>
</dbReference>